<evidence type="ECO:0000313" key="6">
    <source>
        <dbReference type="Proteomes" id="UP001214638"/>
    </source>
</evidence>
<dbReference type="EMBL" id="JALLKP010000001">
    <property type="protein sequence ID" value="KAK2197462.1"/>
    <property type="molecule type" value="Genomic_DNA"/>
</dbReference>
<evidence type="ECO:0000256" key="3">
    <source>
        <dbReference type="SAM" id="MobiDB-lite"/>
    </source>
</evidence>
<dbReference type="PROSITE" id="PS50800">
    <property type="entry name" value="SAP"/>
    <property type="match status" value="1"/>
</dbReference>
<dbReference type="AlphaFoldDB" id="A0AAD9PN50"/>
<organism evidence="5 6">
    <name type="scientific">Babesia duncani</name>
    <dbReference type="NCBI Taxonomy" id="323732"/>
    <lineage>
        <taxon>Eukaryota</taxon>
        <taxon>Sar</taxon>
        <taxon>Alveolata</taxon>
        <taxon>Apicomplexa</taxon>
        <taxon>Aconoidasida</taxon>
        <taxon>Piroplasmida</taxon>
        <taxon>Babesiidae</taxon>
        <taxon>Babesia</taxon>
    </lineage>
</organism>
<feature type="compositionally biased region" description="Polar residues" evidence="3">
    <location>
        <begin position="16"/>
        <end position="27"/>
    </location>
</feature>
<keyword evidence="6" id="KW-1185">Reference proteome</keyword>
<protein>
    <submittedName>
        <fullName evidence="5">Bifunctional SAP domain/SAP domain superfamily</fullName>
    </submittedName>
</protein>
<accession>A0AAD9PN50</accession>
<dbReference type="Proteomes" id="UP001214638">
    <property type="component" value="Unassembled WGS sequence"/>
</dbReference>
<dbReference type="SUPFAM" id="SSF68906">
    <property type="entry name" value="SAP domain"/>
    <property type="match status" value="1"/>
</dbReference>
<dbReference type="SMART" id="SM00513">
    <property type="entry name" value="SAP"/>
    <property type="match status" value="1"/>
</dbReference>
<dbReference type="KEGG" id="bdw:94334760"/>
<dbReference type="GO" id="GO:0005634">
    <property type="term" value="C:nucleus"/>
    <property type="evidence" value="ECO:0007669"/>
    <property type="project" value="TreeGrafter"/>
</dbReference>
<dbReference type="PANTHER" id="PTHR46551:SF1">
    <property type="entry name" value="SAP DOMAIN-CONTAINING RIBONUCLEOPROTEIN"/>
    <property type="match status" value="1"/>
</dbReference>
<evidence type="ECO:0000256" key="2">
    <source>
        <dbReference type="ARBA" id="ARBA00046328"/>
    </source>
</evidence>
<dbReference type="InterPro" id="IPR052240">
    <property type="entry name" value="SAP_domain_ribonucleoprotein"/>
</dbReference>
<evidence type="ECO:0000259" key="4">
    <source>
        <dbReference type="PROSITE" id="PS50800"/>
    </source>
</evidence>
<proteinExistence type="inferred from homology"/>
<keyword evidence="1" id="KW-0597">Phosphoprotein</keyword>
<feature type="domain" description="SAP" evidence="4">
    <location>
        <begin position="5"/>
        <end position="39"/>
    </location>
</feature>
<sequence length="195" mass="21887">MTDTISSKTVPELKQMLQQQNLPTSGNKPALIKRLLGFLSTNSASQNQASGDQNPKGPNSQTQNAETIEEGEIPQKGRNFNAQISQSANPSKASWQERLNARARRFNLVPGTVNGRGHIHETMAQTEAEKIAQRRQRFGITAMPMQKRLDARRQRFGQPYKPPFMHAAKPAPRLPHLDATELEKRRLRAQRFGLA</sequence>
<dbReference type="Pfam" id="PF02037">
    <property type="entry name" value="SAP"/>
    <property type="match status" value="1"/>
</dbReference>
<evidence type="ECO:0000313" key="5">
    <source>
        <dbReference type="EMBL" id="KAK2197462.1"/>
    </source>
</evidence>
<feature type="region of interest" description="Disordered" evidence="3">
    <location>
        <begin position="1"/>
        <end position="29"/>
    </location>
</feature>
<name>A0AAD9PN50_9APIC</name>
<dbReference type="GO" id="GO:0016973">
    <property type="term" value="P:poly(A)+ mRNA export from nucleus"/>
    <property type="evidence" value="ECO:0007669"/>
    <property type="project" value="TreeGrafter"/>
</dbReference>
<evidence type="ECO:0000256" key="1">
    <source>
        <dbReference type="ARBA" id="ARBA00022553"/>
    </source>
</evidence>
<comment type="similarity">
    <text evidence="2">Belongs to the SAP domain-containing ribonucleoprotein family.</text>
</comment>
<dbReference type="PANTHER" id="PTHR46551">
    <property type="entry name" value="SAP DOMAIN-CONTAINING RIBONUCLEOPROTEIN"/>
    <property type="match status" value="1"/>
</dbReference>
<feature type="region of interest" description="Disordered" evidence="3">
    <location>
        <begin position="42"/>
        <end position="74"/>
    </location>
</feature>
<comment type="caution">
    <text evidence="5">The sequence shown here is derived from an EMBL/GenBank/DDBJ whole genome shotgun (WGS) entry which is preliminary data.</text>
</comment>
<dbReference type="InterPro" id="IPR003034">
    <property type="entry name" value="SAP_dom"/>
</dbReference>
<dbReference type="GeneID" id="94334760"/>
<dbReference type="InterPro" id="IPR036361">
    <property type="entry name" value="SAP_dom_sf"/>
</dbReference>
<dbReference type="Gene3D" id="1.10.720.30">
    <property type="entry name" value="SAP domain"/>
    <property type="match status" value="1"/>
</dbReference>
<feature type="compositionally biased region" description="Polar residues" evidence="3">
    <location>
        <begin position="42"/>
        <end position="66"/>
    </location>
</feature>
<dbReference type="RefSeq" id="XP_067804304.1">
    <property type="nucleotide sequence ID" value="XM_067945513.1"/>
</dbReference>
<reference evidence="5" key="1">
    <citation type="journal article" date="2023" name="Nat. Microbiol.">
        <title>Babesia duncani multi-omics identifies virulence factors and drug targets.</title>
        <authorList>
            <person name="Singh P."/>
            <person name="Lonardi S."/>
            <person name="Liang Q."/>
            <person name="Vydyam P."/>
            <person name="Khabirova E."/>
            <person name="Fang T."/>
            <person name="Gihaz S."/>
            <person name="Thekkiniath J."/>
            <person name="Munshi M."/>
            <person name="Abel S."/>
            <person name="Ciampossin L."/>
            <person name="Batugedara G."/>
            <person name="Gupta M."/>
            <person name="Lu X.M."/>
            <person name="Lenz T."/>
            <person name="Chakravarty S."/>
            <person name="Cornillot E."/>
            <person name="Hu Y."/>
            <person name="Ma W."/>
            <person name="Gonzalez L.M."/>
            <person name="Sanchez S."/>
            <person name="Estrada K."/>
            <person name="Sanchez-Flores A."/>
            <person name="Montero E."/>
            <person name="Harb O.S."/>
            <person name="Le Roch K.G."/>
            <person name="Mamoun C.B."/>
        </authorList>
    </citation>
    <scope>NUCLEOTIDE SEQUENCE</scope>
    <source>
        <strain evidence="5">WA1</strain>
    </source>
</reference>
<gene>
    <name evidence="5" type="ORF">BdWA1_000462</name>
</gene>